<organism evidence="2 3">
    <name type="scientific">Vibrio quintilis</name>
    <dbReference type="NCBI Taxonomy" id="1117707"/>
    <lineage>
        <taxon>Bacteria</taxon>
        <taxon>Pseudomonadati</taxon>
        <taxon>Pseudomonadota</taxon>
        <taxon>Gammaproteobacteria</taxon>
        <taxon>Vibrionales</taxon>
        <taxon>Vibrionaceae</taxon>
        <taxon>Vibrio</taxon>
    </lineage>
</organism>
<evidence type="ECO:0000259" key="1">
    <source>
        <dbReference type="Pfam" id="PF06889"/>
    </source>
</evidence>
<protein>
    <recommendedName>
        <fullName evidence="1">DUF1266 domain-containing protein</fullName>
    </recommendedName>
</protein>
<feature type="domain" description="DUF1266" evidence="1">
    <location>
        <begin position="55"/>
        <end position="232"/>
    </location>
</feature>
<proteinExistence type="predicted"/>
<dbReference type="Pfam" id="PF06889">
    <property type="entry name" value="DUF1266"/>
    <property type="match status" value="1"/>
</dbReference>
<gene>
    <name evidence="2" type="ORF">VQ7734_02863</name>
</gene>
<dbReference type="RefSeq" id="WP_073583679.1">
    <property type="nucleotide sequence ID" value="NZ_AP024898.1"/>
</dbReference>
<reference evidence="3" key="1">
    <citation type="submission" date="2016-12" db="EMBL/GenBank/DDBJ databases">
        <authorList>
            <person name="Rodrigo-Torres L."/>
            <person name="Arahal R.D."/>
            <person name="Lucena T."/>
        </authorList>
    </citation>
    <scope>NUCLEOTIDE SEQUENCE [LARGE SCALE GENOMIC DNA]</scope>
</reference>
<dbReference type="EMBL" id="FRFG01000031">
    <property type="protein sequence ID" value="SHO57094.1"/>
    <property type="molecule type" value="Genomic_DNA"/>
</dbReference>
<sequence length="259" mass="30791">MKRASSYLFDPDLLHCQWWLAITSPQISYNRPLLQYHIPAMSEARNKQEWLSNIDDSWGISDRRGLHQTIYSLVTAQTHGNIWQNELAFRACCSTREWEDHVNTIQNVINREEMRFLDALYRHVGIAGFRGWDYCRGSYLTRFGLYAGWVTEEEFAFLLNYIGTQIQHYFDNWLQYLQSFIFGRSYWQYLVDEDPDEDNLPYLLNDGFHLGVSRFFEQIENDPDCPIPELPWNISLPELTVPETLHQLLKEESERDPHQ</sequence>
<dbReference type="Proteomes" id="UP000184600">
    <property type="component" value="Unassembled WGS sequence"/>
</dbReference>
<dbReference type="STRING" id="1117707.VQ7734_02863"/>
<dbReference type="OrthoDB" id="8970044at2"/>
<keyword evidence="3" id="KW-1185">Reference proteome</keyword>
<evidence type="ECO:0000313" key="2">
    <source>
        <dbReference type="EMBL" id="SHO57094.1"/>
    </source>
</evidence>
<evidence type="ECO:0000313" key="3">
    <source>
        <dbReference type="Proteomes" id="UP000184600"/>
    </source>
</evidence>
<accession>A0A1M7YWT4</accession>
<dbReference type="AlphaFoldDB" id="A0A1M7YWT4"/>
<dbReference type="InterPro" id="IPR009677">
    <property type="entry name" value="DUF1266"/>
</dbReference>
<name>A0A1M7YWT4_9VIBR</name>